<name>A0ABM7KEE6_9MYCO</name>
<dbReference type="Gene3D" id="1.10.630.10">
    <property type="entry name" value="Cytochrome P450"/>
    <property type="match status" value="1"/>
</dbReference>
<dbReference type="PRINTS" id="PR00359">
    <property type="entry name" value="BP450"/>
</dbReference>
<keyword evidence="2 7" id="KW-0349">Heme</keyword>
<evidence type="ECO:0000256" key="3">
    <source>
        <dbReference type="ARBA" id="ARBA00022723"/>
    </source>
</evidence>
<keyword evidence="6 7" id="KW-0503">Monooxygenase</keyword>
<dbReference type="SUPFAM" id="SSF48264">
    <property type="entry name" value="Cytochrome P450"/>
    <property type="match status" value="1"/>
</dbReference>
<evidence type="ECO:0000313" key="9">
    <source>
        <dbReference type="EMBL" id="BBY72586.1"/>
    </source>
</evidence>
<organism evidence="9 10">
    <name type="scientific">Mycobacterium paraintracellulare</name>
    <dbReference type="NCBI Taxonomy" id="1138383"/>
    <lineage>
        <taxon>Bacteria</taxon>
        <taxon>Bacillati</taxon>
        <taxon>Actinomycetota</taxon>
        <taxon>Actinomycetes</taxon>
        <taxon>Mycobacteriales</taxon>
        <taxon>Mycobacteriaceae</taxon>
        <taxon>Mycobacterium</taxon>
        <taxon>Mycobacterium avium complex (MAC)</taxon>
    </lineage>
</organism>
<sequence>MTDIQATARRRAEVELDHHSPEFREDPYGKFREMRESGCPVAHSDHYGGFWALVDYASVFEAARDDALFNSFPSVGVPASELPLQILPIESDPPETQELREITLKRFSPGAAERFREAAVAMTNEAIDAFIERGECDLVGELTTPLPARLILRLLNFDESRYMDWVGWVHSTVHDRAHDPEKAGMAGMEMFGEIVKHMQERRAEGLGDELFSDILRGTLHGKPLDDGQITMYTVLMMLGGMDTTSGFTGNVLLRLCKDKDLRRQFIDDPGLIKKGTDELLRLYTPTLGLARTVSRDAEFHGQSLCKGDRAILMWAAANRDPEMFSDPDTLDLSRPNAKKQMAFGVGMHRCLGSHYAKMMFDVMMTQVLKRLPDFELAEEPKLFEDAGEVYAVRELRVKFTPGQRVT</sequence>
<dbReference type="InterPro" id="IPR017972">
    <property type="entry name" value="Cyt_P450_CS"/>
</dbReference>
<dbReference type="Pfam" id="PF00067">
    <property type="entry name" value="p450"/>
    <property type="match status" value="1"/>
</dbReference>
<evidence type="ECO:0000256" key="2">
    <source>
        <dbReference type="ARBA" id="ARBA00022617"/>
    </source>
</evidence>
<dbReference type="PANTHER" id="PTHR46696:SF6">
    <property type="entry name" value="P450, PUTATIVE (EUROFUNG)-RELATED"/>
    <property type="match status" value="1"/>
</dbReference>
<dbReference type="PROSITE" id="PS00086">
    <property type="entry name" value="CYTOCHROME_P450"/>
    <property type="match status" value="1"/>
</dbReference>
<evidence type="ECO:0000256" key="7">
    <source>
        <dbReference type="RuleBase" id="RU000461"/>
    </source>
</evidence>
<dbReference type="EMBL" id="AP022597">
    <property type="protein sequence ID" value="BBY72586.1"/>
    <property type="molecule type" value="Genomic_DNA"/>
</dbReference>
<comment type="similarity">
    <text evidence="1 7">Belongs to the cytochrome P450 family.</text>
</comment>
<reference evidence="9 10" key="1">
    <citation type="journal article" date="2019" name="Emerg. Microbes Infect.">
        <title>Comprehensive subspecies identification of 175 nontuberculous mycobacteria species based on 7547 genomic profiles.</title>
        <authorList>
            <person name="Matsumoto Y."/>
            <person name="Kinjo T."/>
            <person name="Motooka D."/>
            <person name="Nabeya D."/>
            <person name="Jung N."/>
            <person name="Uechi K."/>
            <person name="Horii T."/>
            <person name="Iida T."/>
            <person name="Fujita J."/>
            <person name="Nakamura S."/>
        </authorList>
    </citation>
    <scope>NUCLEOTIDE SEQUENCE [LARGE SCALE GENOMIC DNA]</scope>
    <source>
        <strain evidence="9 10">JCM 30622</strain>
    </source>
</reference>
<dbReference type="InterPro" id="IPR036396">
    <property type="entry name" value="Cyt_P450_sf"/>
</dbReference>
<evidence type="ECO:0000256" key="5">
    <source>
        <dbReference type="ARBA" id="ARBA00023004"/>
    </source>
</evidence>
<dbReference type="RefSeq" id="WP_014385013.1">
    <property type="nucleotide sequence ID" value="NC_016948.1"/>
</dbReference>
<dbReference type="CDD" id="cd11034">
    <property type="entry name" value="P450cin-like"/>
    <property type="match status" value="1"/>
</dbReference>
<dbReference type="GeneID" id="45455084"/>
<dbReference type="InterPro" id="IPR001128">
    <property type="entry name" value="Cyt_P450"/>
</dbReference>
<evidence type="ECO:0000313" key="10">
    <source>
        <dbReference type="Proteomes" id="UP000466578"/>
    </source>
</evidence>
<keyword evidence="4 7" id="KW-0560">Oxidoreductase</keyword>
<evidence type="ECO:0000256" key="8">
    <source>
        <dbReference type="SAM" id="MobiDB-lite"/>
    </source>
</evidence>
<keyword evidence="3 7" id="KW-0479">Metal-binding</keyword>
<keyword evidence="5 7" id="KW-0408">Iron</keyword>
<dbReference type="InterPro" id="IPR002397">
    <property type="entry name" value="Cyt_P450_B"/>
</dbReference>
<evidence type="ECO:0000256" key="4">
    <source>
        <dbReference type="ARBA" id="ARBA00023002"/>
    </source>
</evidence>
<evidence type="ECO:0000256" key="1">
    <source>
        <dbReference type="ARBA" id="ARBA00010617"/>
    </source>
</evidence>
<feature type="region of interest" description="Disordered" evidence="8">
    <location>
        <begin position="1"/>
        <end position="26"/>
    </location>
</feature>
<accession>A0ABM7KEE6</accession>
<gene>
    <name evidence="9" type="ORF">MPRI_47730</name>
</gene>
<dbReference type="Proteomes" id="UP000466578">
    <property type="component" value="Chromosome"/>
</dbReference>
<keyword evidence="10" id="KW-1185">Reference proteome</keyword>
<protein>
    <submittedName>
        <fullName evidence="9">Cytochrome P450</fullName>
    </submittedName>
</protein>
<feature type="compositionally biased region" description="Basic and acidic residues" evidence="8">
    <location>
        <begin position="10"/>
        <end position="26"/>
    </location>
</feature>
<dbReference type="PANTHER" id="PTHR46696">
    <property type="entry name" value="P450, PUTATIVE (EUROFUNG)-RELATED"/>
    <property type="match status" value="1"/>
</dbReference>
<evidence type="ECO:0000256" key="6">
    <source>
        <dbReference type="ARBA" id="ARBA00023033"/>
    </source>
</evidence>
<proteinExistence type="inferred from homology"/>